<evidence type="ECO:0000256" key="2">
    <source>
        <dbReference type="ARBA" id="ARBA00022490"/>
    </source>
</evidence>
<keyword evidence="2" id="KW-0963">Cytoplasm</keyword>
<dbReference type="EMBL" id="GG663744">
    <property type="protein sequence ID" value="EEH54143.1"/>
    <property type="molecule type" value="Genomic_DNA"/>
</dbReference>
<dbReference type="GeneID" id="9687194"/>
<dbReference type="CDD" id="cd06467">
    <property type="entry name" value="p23_NUDC_like"/>
    <property type="match status" value="1"/>
</dbReference>
<sequence length="256" mass="27576">MASSERASSSTARVALALAAGGVAAYAYYRLSRALAVARARDEDPSIAADVMDAARASTARDRETFASQSEEETAEMRRQAAVHMARLQAAGNMGQDGAGGMKNLTAEECGGVTDRYRWKQTEREIVLEFPIPRGVTSKHVDVRIETKTLKVAIRPCPAAEIATERVVIAGRLLRDVVPDECVWEIEAADDGDGGRKVVVTLFKLLATMAMHHWNCVVKGEPTIDVKKFGPAIVGINGNDPSALQRMMEGLPPPGM</sequence>
<keyword evidence="3" id="KW-0472">Membrane</keyword>
<dbReference type="SUPFAM" id="SSF49764">
    <property type="entry name" value="HSP20-like chaperones"/>
    <property type="match status" value="1"/>
</dbReference>
<dbReference type="InterPro" id="IPR037898">
    <property type="entry name" value="NudC_fam"/>
</dbReference>
<name>C1N161_MICPC</name>
<keyword evidence="6" id="KW-1185">Reference proteome</keyword>
<dbReference type="AlphaFoldDB" id="C1N161"/>
<evidence type="ECO:0000256" key="1">
    <source>
        <dbReference type="ARBA" id="ARBA00004496"/>
    </source>
</evidence>
<comment type="subcellular location">
    <subcellularLocation>
        <location evidence="1">Cytoplasm</location>
    </subcellularLocation>
</comment>
<dbReference type="InterPro" id="IPR008978">
    <property type="entry name" value="HSP20-like_chaperone"/>
</dbReference>
<dbReference type="GO" id="GO:0051082">
    <property type="term" value="F:unfolded protein binding"/>
    <property type="evidence" value="ECO:0007669"/>
    <property type="project" value="TreeGrafter"/>
</dbReference>
<evidence type="ECO:0000259" key="4">
    <source>
        <dbReference type="PROSITE" id="PS51203"/>
    </source>
</evidence>
<dbReference type="STRING" id="564608.C1N161"/>
<evidence type="ECO:0000313" key="5">
    <source>
        <dbReference type="EMBL" id="EEH54143.1"/>
    </source>
</evidence>
<evidence type="ECO:0000256" key="3">
    <source>
        <dbReference type="SAM" id="Phobius"/>
    </source>
</evidence>
<protein>
    <submittedName>
        <fullName evidence="5">Predicted protein</fullName>
    </submittedName>
</protein>
<organism evidence="6">
    <name type="scientific">Micromonas pusilla (strain CCMP1545)</name>
    <name type="common">Picoplanktonic green alga</name>
    <dbReference type="NCBI Taxonomy" id="564608"/>
    <lineage>
        <taxon>Eukaryota</taxon>
        <taxon>Viridiplantae</taxon>
        <taxon>Chlorophyta</taxon>
        <taxon>Mamiellophyceae</taxon>
        <taxon>Mamiellales</taxon>
        <taxon>Mamiellaceae</taxon>
        <taxon>Micromonas</taxon>
    </lineage>
</organism>
<dbReference type="Proteomes" id="UP000001876">
    <property type="component" value="Unassembled WGS sequence"/>
</dbReference>
<dbReference type="Pfam" id="PF04969">
    <property type="entry name" value="CS"/>
    <property type="match status" value="1"/>
</dbReference>
<dbReference type="PANTHER" id="PTHR12356">
    <property type="entry name" value="NUCLEAR MOVEMENT PROTEIN NUDC"/>
    <property type="match status" value="1"/>
</dbReference>
<feature type="domain" description="CS" evidence="4">
    <location>
        <begin position="112"/>
        <end position="218"/>
    </location>
</feature>
<proteinExistence type="predicted"/>
<dbReference type="Gene3D" id="2.60.40.790">
    <property type="match status" value="1"/>
</dbReference>
<dbReference type="GO" id="GO:0005737">
    <property type="term" value="C:cytoplasm"/>
    <property type="evidence" value="ECO:0007669"/>
    <property type="project" value="UniProtKB-SubCell"/>
</dbReference>
<dbReference type="PROSITE" id="PS51203">
    <property type="entry name" value="CS"/>
    <property type="match status" value="1"/>
</dbReference>
<keyword evidence="3" id="KW-0812">Transmembrane</keyword>
<dbReference type="GO" id="GO:0006457">
    <property type="term" value="P:protein folding"/>
    <property type="evidence" value="ECO:0007669"/>
    <property type="project" value="TreeGrafter"/>
</dbReference>
<gene>
    <name evidence="5" type="ORF">MICPUCDRAFT_41685</name>
</gene>
<dbReference type="InterPro" id="IPR007052">
    <property type="entry name" value="CS_dom"/>
</dbReference>
<dbReference type="PANTHER" id="PTHR12356:SF3">
    <property type="entry name" value="NUCLEAR MIGRATION PROTEIN NUDC"/>
    <property type="match status" value="1"/>
</dbReference>
<reference evidence="5 6" key="1">
    <citation type="journal article" date="2009" name="Science">
        <title>Green evolution and dynamic adaptations revealed by genomes of the marine picoeukaryotes Micromonas.</title>
        <authorList>
            <person name="Worden A.Z."/>
            <person name="Lee J.H."/>
            <person name="Mock T."/>
            <person name="Rouze P."/>
            <person name="Simmons M.P."/>
            <person name="Aerts A.L."/>
            <person name="Allen A.E."/>
            <person name="Cuvelier M.L."/>
            <person name="Derelle E."/>
            <person name="Everett M.V."/>
            <person name="Foulon E."/>
            <person name="Grimwood J."/>
            <person name="Gundlach H."/>
            <person name="Henrissat B."/>
            <person name="Napoli C."/>
            <person name="McDonald S.M."/>
            <person name="Parker M.S."/>
            <person name="Rombauts S."/>
            <person name="Salamov A."/>
            <person name="Von Dassow P."/>
            <person name="Badger J.H."/>
            <person name="Coutinho P.M."/>
            <person name="Demir E."/>
            <person name="Dubchak I."/>
            <person name="Gentemann C."/>
            <person name="Eikrem W."/>
            <person name="Gready J.E."/>
            <person name="John U."/>
            <person name="Lanier W."/>
            <person name="Lindquist E.A."/>
            <person name="Lucas S."/>
            <person name="Mayer K.F."/>
            <person name="Moreau H."/>
            <person name="Not F."/>
            <person name="Otillar R."/>
            <person name="Panaud O."/>
            <person name="Pangilinan J."/>
            <person name="Paulsen I."/>
            <person name="Piegu B."/>
            <person name="Poliakov A."/>
            <person name="Robbens S."/>
            <person name="Schmutz J."/>
            <person name="Toulza E."/>
            <person name="Wyss T."/>
            <person name="Zelensky A."/>
            <person name="Zhou K."/>
            <person name="Armbrust E.V."/>
            <person name="Bhattacharya D."/>
            <person name="Goodenough U.W."/>
            <person name="Van de Peer Y."/>
            <person name="Grigoriev I.V."/>
        </authorList>
    </citation>
    <scope>NUCLEOTIDE SEQUENCE [LARGE SCALE GENOMIC DNA]</scope>
    <source>
        <strain evidence="5 6">CCMP1545</strain>
    </source>
</reference>
<dbReference type="KEGG" id="mpp:MICPUCDRAFT_41685"/>
<accession>C1N161</accession>
<feature type="transmembrane region" description="Helical" evidence="3">
    <location>
        <begin position="12"/>
        <end position="29"/>
    </location>
</feature>
<dbReference type="RefSeq" id="XP_003061513.1">
    <property type="nucleotide sequence ID" value="XM_003061467.1"/>
</dbReference>
<evidence type="ECO:0000313" key="6">
    <source>
        <dbReference type="Proteomes" id="UP000001876"/>
    </source>
</evidence>
<dbReference type="OrthoDB" id="416217at2759"/>
<dbReference type="eggNOG" id="KOG2265">
    <property type="taxonomic scope" value="Eukaryota"/>
</dbReference>
<keyword evidence="3" id="KW-1133">Transmembrane helix</keyword>